<sequence>MKKNYLTTIFISLTLIFITFTLICYPHVALQGSKRGLNIWWEIVFPSLLPFFILSDLLICFGIVNFIGVLLEPLMKPLFKVPGVGGFVWAMGMASGFPAGAKISTNLYKDGELTKVEAERLISFTNSSNPLFIFAAVSVGFFNNRHLGILFALSHYISNAIVGLIMRFYHSNETMKYRHTRGQHKENRLIRAFRVLHMKRTNEKRPVGKILGDAIVTSIQTLLMIGGFIITFSVLNKLLFEIGFITFFSHFIEGIFSFFSFHKDLAPPFVSGLFEITLGSQLISEVTQSSLLQQVMITSVLLGFGGLSIHAQVASIISEAGLRFKPYFFGRIIQAILSPILIVIFWRLLNFNELSSEHIHSTIPTFNFFEDTIPHMLSNSLSNYGPIFTLISLYVYIIILLIKILKKKKEPQA</sequence>
<evidence type="ECO:0000313" key="3">
    <source>
        <dbReference type="EMBL" id="MBP0724795.1"/>
    </source>
</evidence>
<evidence type="ECO:0000256" key="1">
    <source>
        <dbReference type="SAM" id="Phobius"/>
    </source>
</evidence>
<dbReference type="NCBIfam" id="TIGR02871">
    <property type="entry name" value="spore_ylbJ"/>
    <property type="match status" value="1"/>
</dbReference>
<feature type="transmembrane region" description="Helical" evidence="1">
    <location>
        <begin position="210"/>
        <end position="232"/>
    </location>
</feature>
<feature type="transmembrane region" description="Helical" evidence="1">
    <location>
        <begin position="48"/>
        <end position="71"/>
    </location>
</feature>
<organism evidence="3 4">
    <name type="scientific">Gottfriedia endophytica</name>
    <dbReference type="NCBI Taxonomy" id="2820819"/>
    <lineage>
        <taxon>Bacteria</taxon>
        <taxon>Bacillati</taxon>
        <taxon>Bacillota</taxon>
        <taxon>Bacilli</taxon>
        <taxon>Bacillales</taxon>
        <taxon>Bacillaceae</taxon>
        <taxon>Gottfriedia</taxon>
    </lineage>
</organism>
<dbReference type="Pfam" id="PF07670">
    <property type="entry name" value="Gate"/>
    <property type="match status" value="2"/>
</dbReference>
<keyword evidence="4" id="KW-1185">Reference proteome</keyword>
<dbReference type="RefSeq" id="WP_209403672.1">
    <property type="nucleotide sequence ID" value="NZ_JAGIYQ010000003.1"/>
</dbReference>
<gene>
    <name evidence="3" type="primary">ylbJ</name>
    <name evidence="3" type="ORF">J5Y03_06275</name>
</gene>
<evidence type="ECO:0000259" key="2">
    <source>
        <dbReference type="Pfam" id="PF07670"/>
    </source>
</evidence>
<feature type="transmembrane region" description="Helical" evidence="1">
    <location>
        <begin position="6"/>
        <end position="28"/>
    </location>
</feature>
<dbReference type="AlphaFoldDB" id="A0A940NI75"/>
<name>A0A940NI75_9BACI</name>
<dbReference type="EMBL" id="JAGIYQ010000003">
    <property type="protein sequence ID" value="MBP0724795.1"/>
    <property type="molecule type" value="Genomic_DNA"/>
</dbReference>
<feature type="transmembrane region" description="Helical" evidence="1">
    <location>
        <begin position="121"/>
        <end position="142"/>
    </location>
</feature>
<feature type="transmembrane region" description="Helical" evidence="1">
    <location>
        <begin position="238"/>
        <end position="258"/>
    </location>
</feature>
<feature type="domain" description="Nucleoside transporter/FeoB GTPase Gate" evidence="2">
    <location>
        <begin position="44"/>
        <end position="141"/>
    </location>
</feature>
<evidence type="ECO:0000313" key="4">
    <source>
        <dbReference type="Proteomes" id="UP000682134"/>
    </source>
</evidence>
<dbReference type="InterPro" id="IPR011642">
    <property type="entry name" value="Gate_dom"/>
</dbReference>
<feature type="transmembrane region" description="Helical" evidence="1">
    <location>
        <begin position="384"/>
        <end position="405"/>
    </location>
</feature>
<protein>
    <submittedName>
        <fullName evidence="3">Sporulation integral membrane protein YlbJ</fullName>
    </submittedName>
</protein>
<feature type="transmembrane region" description="Helical" evidence="1">
    <location>
        <begin position="295"/>
        <end position="316"/>
    </location>
</feature>
<comment type="caution">
    <text evidence="3">The sequence shown here is derived from an EMBL/GenBank/DDBJ whole genome shotgun (WGS) entry which is preliminary data.</text>
</comment>
<feature type="transmembrane region" description="Helical" evidence="1">
    <location>
        <begin position="328"/>
        <end position="349"/>
    </location>
</feature>
<keyword evidence="1" id="KW-0812">Transmembrane</keyword>
<feature type="domain" description="Nucleoside transporter/FeoB GTPase Gate" evidence="2">
    <location>
        <begin position="222"/>
        <end position="322"/>
    </location>
</feature>
<dbReference type="Proteomes" id="UP000682134">
    <property type="component" value="Unassembled WGS sequence"/>
</dbReference>
<keyword evidence="1" id="KW-1133">Transmembrane helix</keyword>
<feature type="transmembrane region" description="Helical" evidence="1">
    <location>
        <begin position="148"/>
        <end position="169"/>
    </location>
</feature>
<feature type="transmembrane region" description="Helical" evidence="1">
    <location>
        <begin position="83"/>
        <end position="101"/>
    </location>
</feature>
<reference evidence="3" key="1">
    <citation type="submission" date="2021-04" db="EMBL/GenBank/DDBJ databases">
        <title>Genome seq and assembly of Bacillus sp.</title>
        <authorList>
            <person name="Chhetri G."/>
        </authorList>
    </citation>
    <scope>NUCLEOTIDE SEQUENCE</scope>
    <source>
        <strain evidence="3">RG28</strain>
    </source>
</reference>
<proteinExistence type="predicted"/>
<keyword evidence="1" id="KW-0472">Membrane</keyword>
<accession>A0A940NI75</accession>
<dbReference type="InterPro" id="IPR014226">
    <property type="entry name" value="Spore_IM_YlbJ"/>
</dbReference>